<keyword evidence="8" id="KW-1185">Reference proteome</keyword>
<keyword evidence="4 6" id="KW-0472">Membrane</keyword>
<evidence type="ECO:0000256" key="6">
    <source>
        <dbReference type="SAM" id="Phobius"/>
    </source>
</evidence>
<dbReference type="InterPro" id="IPR013901">
    <property type="entry name" value="Anthrone_oxy"/>
</dbReference>
<feature type="transmembrane region" description="Helical" evidence="6">
    <location>
        <begin position="64"/>
        <end position="82"/>
    </location>
</feature>
<dbReference type="GO" id="GO:0016020">
    <property type="term" value="C:membrane"/>
    <property type="evidence" value="ECO:0007669"/>
    <property type="project" value="UniProtKB-SubCell"/>
</dbReference>
<dbReference type="Pfam" id="PF08592">
    <property type="entry name" value="Anthrone_oxy"/>
    <property type="match status" value="1"/>
</dbReference>
<keyword evidence="3 6" id="KW-1133">Transmembrane helix</keyword>
<reference evidence="7 8" key="1">
    <citation type="submission" date="2016-04" db="EMBL/GenBank/DDBJ databases">
        <title>A degradative enzymes factory behind the ericoid mycorrhizal symbiosis.</title>
        <authorList>
            <consortium name="DOE Joint Genome Institute"/>
            <person name="Martino E."/>
            <person name="Morin E."/>
            <person name="Grelet G."/>
            <person name="Kuo A."/>
            <person name="Kohler A."/>
            <person name="Daghino S."/>
            <person name="Barry K."/>
            <person name="Choi C."/>
            <person name="Cichocki N."/>
            <person name="Clum A."/>
            <person name="Copeland A."/>
            <person name="Hainaut M."/>
            <person name="Haridas S."/>
            <person name="Labutti K."/>
            <person name="Lindquist E."/>
            <person name="Lipzen A."/>
            <person name="Khouja H.-R."/>
            <person name="Murat C."/>
            <person name="Ohm R."/>
            <person name="Olson A."/>
            <person name="Spatafora J."/>
            <person name="Veneault-Fourrey C."/>
            <person name="Henrissat B."/>
            <person name="Grigoriev I."/>
            <person name="Martin F."/>
            <person name="Perotto S."/>
        </authorList>
    </citation>
    <scope>NUCLEOTIDE SEQUENCE [LARGE SCALE GENOMIC DNA]</scope>
    <source>
        <strain evidence="7 8">F</strain>
    </source>
</reference>
<dbReference type="AlphaFoldDB" id="A0A2J6SC38"/>
<dbReference type="Proteomes" id="UP000235786">
    <property type="component" value="Unassembled WGS sequence"/>
</dbReference>
<feature type="transmembrane region" description="Helical" evidence="6">
    <location>
        <begin position="102"/>
        <end position="121"/>
    </location>
</feature>
<keyword evidence="2 6" id="KW-0812">Transmembrane</keyword>
<dbReference type="EMBL" id="KZ613937">
    <property type="protein sequence ID" value="PMD48312.1"/>
    <property type="molecule type" value="Genomic_DNA"/>
</dbReference>
<feature type="transmembrane region" description="Helical" evidence="6">
    <location>
        <begin position="155"/>
        <end position="178"/>
    </location>
</feature>
<organism evidence="7 8">
    <name type="scientific">Hyaloscypha variabilis (strain UAMH 11265 / GT02V1 / F)</name>
    <name type="common">Meliniomyces variabilis</name>
    <dbReference type="NCBI Taxonomy" id="1149755"/>
    <lineage>
        <taxon>Eukaryota</taxon>
        <taxon>Fungi</taxon>
        <taxon>Dikarya</taxon>
        <taxon>Ascomycota</taxon>
        <taxon>Pezizomycotina</taxon>
        <taxon>Leotiomycetes</taxon>
        <taxon>Helotiales</taxon>
        <taxon>Hyaloscyphaceae</taxon>
        <taxon>Hyaloscypha</taxon>
        <taxon>Hyaloscypha variabilis</taxon>
    </lineage>
</organism>
<evidence type="ECO:0000256" key="2">
    <source>
        <dbReference type="ARBA" id="ARBA00022692"/>
    </source>
</evidence>
<comment type="similarity">
    <text evidence="5">Belongs to the anthrone oxygenase family.</text>
</comment>
<name>A0A2J6SC38_HYAVF</name>
<comment type="subcellular location">
    <subcellularLocation>
        <location evidence="1">Membrane</location>
        <topology evidence="1">Multi-pass membrane protein</topology>
    </subcellularLocation>
</comment>
<proteinExistence type="inferred from homology"/>
<gene>
    <name evidence="7" type="ORF">L207DRAFT_505345</name>
</gene>
<dbReference type="PANTHER" id="PTHR35042:SF1">
    <property type="entry name" value="DUF1772-DOMAIN-CONTAINING PROTEIN"/>
    <property type="match status" value="1"/>
</dbReference>
<protein>
    <submittedName>
        <fullName evidence="7">DUF1772-domain-containing protein</fullName>
    </submittedName>
</protein>
<evidence type="ECO:0000256" key="4">
    <source>
        <dbReference type="ARBA" id="ARBA00023136"/>
    </source>
</evidence>
<evidence type="ECO:0000256" key="1">
    <source>
        <dbReference type="ARBA" id="ARBA00004141"/>
    </source>
</evidence>
<dbReference type="OrthoDB" id="5954308at2759"/>
<evidence type="ECO:0000256" key="3">
    <source>
        <dbReference type="ARBA" id="ARBA00022989"/>
    </source>
</evidence>
<sequence length="179" mass="18846">MSSFSTSFRVAQAVGLGGAMWLSGNIEALSIISIPALSTSQEKDSAPAGLVARQWKYIYDDGKIQNPSIAVIAGTSFAYLAWSVRSGTALSLIVPKNSAQIYTIAAILTYGMIPFTGLFMLPTNEKLMSTANRYVGAKSAGAANDKEVSESLKKWALLSGIRGLLPLLGGIVSMVAILP</sequence>
<accession>A0A2J6SC38</accession>
<dbReference type="PANTHER" id="PTHR35042">
    <property type="entry name" value="ANTHRONE OXYGENASE ENCC"/>
    <property type="match status" value="1"/>
</dbReference>
<evidence type="ECO:0000313" key="7">
    <source>
        <dbReference type="EMBL" id="PMD48312.1"/>
    </source>
</evidence>
<evidence type="ECO:0000313" key="8">
    <source>
        <dbReference type="Proteomes" id="UP000235786"/>
    </source>
</evidence>
<dbReference type="STRING" id="1149755.A0A2J6SC38"/>
<evidence type="ECO:0000256" key="5">
    <source>
        <dbReference type="ARBA" id="ARBA00034313"/>
    </source>
</evidence>